<reference evidence="1 2" key="1">
    <citation type="submission" date="2010-01" db="EMBL/GenBank/DDBJ databases">
        <authorList>
            <person name="Muzny D."/>
            <person name="Qin X."/>
            <person name="Deng J."/>
            <person name="Jiang H."/>
            <person name="Liu Y."/>
            <person name="Qu J."/>
            <person name="Song X.-Z."/>
            <person name="Zhang L."/>
            <person name="Thornton R."/>
            <person name="Coyle M."/>
            <person name="Francisco L."/>
            <person name="Jackson L."/>
            <person name="Javaid M."/>
            <person name="Korchina V."/>
            <person name="Kovar C."/>
            <person name="Mata R."/>
            <person name="Mathew T."/>
            <person name="Ngo R."/>
            <person name="Nguyen L."/>
            <person name="Nguyen N."/>
            <person name="Okwuonu G."/>
            <person name="Ongeri F."/>
            <person name="Pham C."/>
            <person name="Simmons D."/>
            <person name="Wilczek-Boney K."/>
            <person name="Hale W."/>
            <person name="Jakkamsetti A."/>
            <person name="Pham P."/>
            <person name="Ruth R."/>
            <person name="San Lucas F."/>
            <person name="Warren J."/>
            <person name="Zhang J."/>
            <person name="Zhao Z."/>
            <person name="Zhou C."/>
            <person name="Zhu D."/>
            <person name="Lee S."/>
            <person name="Bess C."/>
            <person name="Blankenburg K."/>
            <person name="Forbes L."/>
            <person name="Fu Q."/>
            <person name="Gubbala S."/>
            <person name="Hirani K."/>
            <person name="Jayaseelan J.C."/>
            <person name="Lara F."/>
            <person name="Munidasa M."/>
            <person name="Palculict T."/>
            <person name="Patil S."/>
            <person name="Pu L.-L."/>
            <person name="Saada N."/>
            <person name="Tang L."/>
            <person name="Weissenberger G."/>
            <person name="Zhu Y."/>
            <person name="Hemphill L."/>
            <person name="Shang Y."/>
            <person name="Youmans B."/>
            <person name="Ayvaz T."/>
            <person name="Ross M."/>
            <person name="Santibanez J."/>
            <person name="Aqrawi P."/>
            <person name="Gross S."/>
            <person name="Joshi V."/>
            <person name="Fowler G."/>
            <person name="Nazareth L."/>
            <person name="Reid J."/>
            <person name="Worley K."/>
            <person name="Petrosino J."/>
            <person name="Highlander S."/>
            <person name="Gibbs R."/>
        </authorList>
    </citation>
    <scope>NUCLEOTIDE SEQUENCE [LARGE SCALE GENOMIC DNA]</scope>
    <source>
        <strain evidence="1 2">DSM 4582</strain>
    </source>
</reference>
<evidence type="ECO:0000313" key="1">
    <source>
        <dbReference type="EMBL" id="EFE93976.1"/>
    </source>
</evidence>
<accession>D4E7C1</accession>
<proteinExistence type="predicted"/>
<dbReference type="EMBL" id="ADBY01000056">
    <property type="protein sequence ID" value="EFE93976.1"/>
    <property type="molecule type" value="Genomic_DNA"/>
</dbReference>
<protein>
    <submittedName>
        <fullName evidence="1">Phage regulatory protein, Rha family</fullName>
    </submittedName>
</protein>
<name>D4E7C1_SEROD</name>
<dbReference type="NCBIfam" id="TIGR02681">
    <property type="entry name" value="phage_pRha"/>
    <property type="match status" value="1"/>
</dbReference>
<evidence type="ECO:0000313" key="2">
    <source>
        <dbReference type="Proteomes" id="UP000005723"/>
    </source>
</evidence>
<dbReference type="HOGENOM" id="CLU_046670_10_2_6"/>
<gene>
    <name evidence="1" type="ORF">HMPREF0758_4071</name>
</gene>
<comment type="caution">
    <text evidence="1">The sequence shown here is derived from an EMBL/GenBank/DDBJ whole genome shotgun (WGS) entry which is preliminary data.</text>
</comment>
<dbReference type="InterPro" id="IPR014054">
    <property type="entry name" value="Phage_regulatory_Rha"/>
</dbReference>
<sequence length="212" mass="23963">MVKTKILPSEVIMTTTTLEPISAVIPEVTSSNGKIITTSVAVASYFHKRHDDVLKKIRSVIEECDPAYRLRNFAETVYHRENPSGGQEIPTTMFELTRDAFVLIVMGFTGKKALQWKIDYITAFNQMESELQKPAQVMPLDYEFLTVVRGGKVFDQRFASPDELFLTFDSFKEMAGRLGYLIIHGDDVKKLTIDEFLKLGSTQSKVAKLSAR</sequence>
<keyword evidence="2" id="KW-1185">Reference proteome</keyword>
<dbReference type="Pfam" id="PF09669">
    <property type="entry name" value="Phage_pRha"/>
    <property type="match status" value="1"/>
</dbReference>
<dbReference type="Proteomes" id="UP000005723">
    <property type="component" value="Unassembled WGS sequence"/>
</dbReference>
<organism evidence="1 2">
    <name type="scientific">Serratia odorifera DSM 4582</name>
    <dbReference type="NCBI Taxonomy" id="667129"/>
    <lineage>
        <taxon>Bacteria</taxon>
        <taxon>Pseudomonadati</taxon>
        <taxon>Pseudomonadota</taxon>
        <taxon>Gammaproteobacteria</taxon>
        <taxon>Enterobacterales</taxon>
        <taxon>Yersiniaceae</taxon>
        <taxon>Serratia</taxon>
    </lineage>
</organism>
<dbReference type="AlphaFoldDB" id="D4E7C1"/>